<comment type="caution">
    <text evidence="2">The sequence shown here is derived from an EMBL/GenBank/DDBJ whole genome shotgun (WGS) entry which is preliminary data.</text>
</comment>
<dbReference type="GO" id="GO:0008168">
    <property type="term" value="F:methyltransferase activity"/>
    <property type="evidence" value="ECO:0007669"/>
    <property type="project" value="UniProtKB-KW"/>
</dbReference>
<dbReference type="OrthoDB" id="9791837at2"/>
<evidence type="ECO:0000259" key="1">
    <source>
        <dbReference type="Pfam" id="PF13649"/>
    </source>
</evidence>
<organism evidence="2 3">
    <name type="scientific">Marinitenerispora sediminis</name>
    <dbReference type="NCBI Taxonomy" id="1931232"/>
    <lineage>
        <taxon>Bacteria</taxon>
        <taxon>Bacillati</taxon>
        <taxon>Actinomycetota</taxon>
        <taxon>Actinomycetes</taxon>
        <taxon>Streptosporangiales</taxon>
        <taxon>Nocardiopsidaceae</taxon>
        <taxon>Marinitenerispora</taxon>
    </lineage>
</organism>
<protein>
    <submittedName>
        <fullName evidence="2">SAM-dependent methyltransferase</fullName>
    </submittedName>
</protein>
<keyword evidence="2" id="KW-0808">Transferase</keyword>
<dbReference type="Proteomes" id="UP000253318">
    <property type="component" value="Unassembled WGS sequence"/>
</dbReference>
<dbReference type="EMBL" id="QEIN01000457">
    <property type="protein sequence ID" value="RCV47773.1"/>
    <property type="molecule type" value="Genomic_DNA"/>
</dbReference>
<evidence type="ECO:0000313" key="2">
    <source>
        <dbReference type="EMBL" id="RCV47773.1"/>
    </source>
</evidence>
<gene>
    <name evidence="2" type="ORF">DEF24_26820</name>
</gene>
<proteinExistence type="predicted"/>
<dbReference type="SUPFAM" id="SSF53335">
    <property type="entry name" value="S-adenosyl-L-methionine-dependent methyltransferases"/>
    <property type="match status" value="1"/>
</dbReference>
<sequence>MAIPGRELYDDPRFFAGYRRLRETRSGLNEVLEIPALARLLPDVSGASVVDLGCGAGALARRLAGAGAAHVLGVDASARMLALARPHPG</sequence>
<dbReference type="Pfam" id="PF13649">
    <property type="entry name" value="Methyltransf_25"/>
    <property type="match status" value="1"/>
</dbReference>
<dbReference type="Gene3D" id="3.40.50.150">
    <property type="entry name" value="Vaccinia Virus protein VP39"/>
    <property type="match status" value="1"/>
</dbReference>
<dbReference type="GO" id="GO:0032259">
    <property type="term" value="P:methylation"/>
    <property type="evidence" value="ECO:0007669"/>
    <property type="project" value="UniProtKB-KW"/>
</dbReference>
<feature type="domain" description="Methyltransferase" evidence="1">
    <location>
        <begin position="49"/>
        <end position="86"/>
    </location>
</feature>
<reference evidence="2 3" key="1">
    <citation type="submission" date="2018-04" db="EMBL/GenBank/DDBJ databases">
        <title>Novel actinobacteria from marine sediment.</title>
        <authorList>
            <person name="Ng Z.Y."/>
            <person name="Tan G.Y.A."/>
        </authorList>
    </citation>
    <scope>NUCLEOTIDE SEQUENCE [LARGE SCALE GENOMIC DNA]</scope>
    <source>
        <strain evidence="2 3">TPS81</strain>
    </source>
</reference>
<dbReference type="InterPro" id="IPR029063">
    <property type="entry name" value="SAM-dependent_MTases_sf"/>
</dbReference>
<name>A0A368SXX3_9ACTN</name>
<keyword evidence="2" id="KW-0489">Methyltransferase</keyword>
<dbReference type="AlphaFoldDB" id="A0A368SXX3"/>
<accession>A0A368SXX3</accession>
<dbReference type="InterPro" id="IPR041698">
    <property type="entry name" value="Methyltransf_25"/>
</dbReference>
<keyword evidence="3" id="KW-1185">Reference proteome</keyword>
<dbReference type="RefSeq" id="WP_114433789.1">
    <property type="nucleotide sequence ID" value="NZ_QEIN01000457.1"/>
</dbReference>
<evidence type="ECO:0000313" key="3">
    <source>
        <dbReference type="Proteomes" id="UP000253318"/>
    </source>
</evidence>
<feature type="non-terminal residue" evidence="2">
    <location>
        <position position="89"/>
    </location>
</feature>